<dbReference type="RefSeq" id="XP_003653673.1">
    <property type="nucleotide sequence ID" value="XM_003653625.1"/>
</dbReference>
<dbReference type="STRING" id="578455.G2R0S6"/>
<evidence type="ECO:0000256" key="1">
    <source>
        <dbReference type="ARBA" id="ARBA00023002"/>
    </source>
</evidence>
<keyword evidence="3" id="KW-1185">Reference proteome</keyword>
<dbReference type="PANTHER" id="PTHR43157:SF31">
    <property type="entry name" value="PHOSPHATIDYLINOSITOL-GLYCAN BIOSYNTHESIS CLASS F PROTEIN"/>
    <property type="match status" value="1"/>
</dbReference>
<evidence type="ECO:0000313" key="2">
    <source>
        <dbReference type="EMBL" id="AEO67337.1"/>
    </source>
</evidence>
<dbReference type="InterPro" id="IPR036291">
    <property type="entry name" value="NAD(P)-bd_dom_sf"/>
</dbReference>
<name>G2R0S6_THETT</name>
<keyword evidence="1" id="KW-0560">Oxidoreductase</keyword>
<dbReference type="HOGENOM" id="CLU_010194_44_4_1"/>
<proteinExistence type="predicted"/>
<dbReference type="GeneID" id="11515039"/>
<evidence type="ECO:0000313" key="3">
    <source>
        <dbReference type="Proteomes" id="UP000008181"/>
    </source>
</evidence>
<dbReference type="OrthoDB" id="542013at2759"/>
<dbReference type="KEGG" id="ttt:THITE_2144725"/>
<dbReference type="PRINTS" id="PR00081">
    <property type="entry name" value="GDHRDH"/>
</dbReference>
<dbReference type="Gene3D" id="3.40.50.720">
    <property type="entry name" value="NAD(P)-binding Rossmann-like Domain"/>
    <property type="match status" value="1"/>
</dbReference>
<gene>
    <name evidence="2" type="ORF">THITE_2144725</name>
</gene>
<dbReference type="AlphaFoldDB" id="G2R0S6"/>
<protein>
    <submittedName>
        <fullName evidence="2">Uncharacterized protein</fullName>
    </submittedName>
</protein>
<sequence>MSLSDFLGFLHSQLRVTLPEPITRFTNQTIIVTGANSGIGLAAARQLVSLDAGRVILAVRSLERGEAAVRDIAASTGRAGVAEAWELDLARYASVEAFARRVIAELPRVDVLLANAGLYHFAFERAEDDETTITVNVVSHMLLALLLLPRMRETAARHRAGRPAMTQFPERRSPNIFADLADEGKARMQERYFVSKLIQLLTAREFASELTKSTKPGQVITSVINPGFVATDIMRHAGLAFQIYQAVLRRITARTPEEGGWTLVHAAEGAEETHGQYLDDCKVGKPSAFVLSPEGEATQKQLWRELLDKLEKIHPGIAQNI</sequence>
<dbReference type="Pfam" id="PF00106">
    <property type="entry name" value="adh_short"/>
    <property type="match status" value="1"/>
</dbReference>
<dbReference type="GO" id="GO:0016491">
    <property type="term" value="F:oxidoreductase activity"/>
    <property type="evidence" value="ECO:0007669"/>
    <property type="project" value="UniProtKB-KW"/>
</dbReference>
<dbReference type="PANTHER" id="PTHR43157">
    <property type="entry name" value="PHOSPHATIDYLINOSITOL-GLYCAN BIOSYNTHESIS CLASS F PROTEIN-RELATED"/>
    <property type="match status" value="1"/>
</dbReference>
<dbReference type="Proteomes" id="UP000008181">
    <property type="component" value="Chromosome 2"/>
</dbReference>
<organism evidence="2 3">
    <name type="scientific">Thermothielavioides terrestris (strain ATCC 38088 / NRRL 8126)</name>
    <name type="common">Thielavia terrestris</name>
    <dbReference type="NCBI Taxonomy" id="578455"/>
    <lineage>
        <taxon>Eukaryota</taxon>
        <taxon>Fungi</taxon>
        <taxon>Dikarya</taxon>
        <taxon>Ascomycota</taxon>
        <taxon>Pezizomycotina</taxon>
        <taxon>Sordariomycetes</taxon>
        <taxon>Sordariomycetidae</taxon>
        <taxon>Sordariales</taxon>
        <taxon>Chaetomiaceae</taxon>
        <taxon>Thermothielavioides</taxon>
        <taxon>Thermothielavioides terrestris</taxon>
    </lineage>
</organism>
<dbReference type="InterPro" id="IPR002347">
    <property type="entry name" value="SDR_fam"/>
</dbReference>
<accession>G2R0S6</accession>
<reference evidence="2 3" key="1">
    <citation type="journal article" date="2011" name="Nat. Biotechnol.">
        <title>Comparative genomic analysis of the thermophilic biomass-degrading fungi Myceliophthora thermophila and Thielavia terrestris.</title>
        <authorList>
            <person name="Berka R.M."/>
            <person name="Grigoriev I.V."/>
            <person name="Otillar R."/>
            <person name="Salamov A."/>
            <person name="Grimwood J."/>
            <person name="Reid I."/>
            <person name="Ishmael N."/>
            <person name="John T."/>
            <person name="Darmond C."/>
            <person name="Moisan M.-C."/>
            <person name="Henrissat B."/>
            <person name="Coutinho P.M."/>
            <person name="Lombard V."/>
            <person name="Natvig D.O."/>
            <person name="Lindquist E."/>
            <person name="Schmutz J."/>
            <person name="Lucas S."/>
            <person name="Harris P."/>
            <person name="Powlowski J."/>
            <person name="Bellemare A."/>
            <person name="Taylor D."/>
            <person name="Butler G."/>
            <person name="de Vries R.P."/>
            <person name="Allijn I.E."/>
            <person name="van den Brink J."/>
            <person name="Ushinsky S."/>
            <person name="Storms R."/>
            <person name="Powell A.J."/>
            <person name="Paulsen I.T."/>
            <person name="Elbourne L.D.H."/>
            <person name="Baker S.E."/>
            <person name="Magnuson J."/>
            <person name="LaBoissiere S."/>
            <person name="Clutterbuck A.J."/>
            <person name="Martinez D."/>
            <person name="Wogulis M."/>
            <person name="de Leon A.L."/>
            <person name="Rey M.W."/>
            <person name="Tsang A."/>
        </authorList>
    </citation>
    <scope>NUCLEOTIDE SEQUENCE [LARGE SCALE GENOMIC DNA]</scope>
    <source>
        <strain evidence="3">ATCC 38088 / NRRL 8126</strain>
    </source>
</reference>
<dbReference type="SUPFAM" id="SSF51735">
    <property type="entry name" value="NAD(P)-binding Rossmann-fold domains"/>
    <property type="match status" value="1"/>
</dbReference>
<dbReference type="eggNOG" id="KOG1208">
    <property type="taxonomic scope" value="Eukaryota"/>
</dbReference>
<dbReference type="EMBL" id="CP003010">
    <property type="protein sequence ID" value="AEO67337.1"/>
    <property type="molecule type" value="Genomic_DNA"/>
</dbReference>